<keyword evidence="10" id="KW-0067">ATP-binding</keyword>
<keyword evidence="11" id="KW-1133">Transmembrane helix</keyword>
<dbReference type="GO" id="GO:0005524">
    <property type="term" value="F:ATP binding"/>
    <property type="evidence" value="ECO:0007669"/>
    <property type="project" value="UniProtKB-KW"/>
</dbReference>
<dbReference type="PRINTS" id="PR00344">
    <property type="entry name" value="BCTRLSENSOR"/>
</dbReference>
<dbReference type="GO" id="GO:0005886">
    <property type="term" value="C:plasma membrane"/>
    <property type="evidence" value="ECO:0007669"/>
    <property type="project" value="UniProtKB-SubCell"/>
</dbReference>
<dbReference type="AlphaFoldDB" id="A0A6S6QX58"/>
<dbReference type="Pfam" id="PF00672">
    <property type="entry name" value="HAMP"/>
    <property type="match status" value="1"/>
</dbReference>
<evidence type="ECO:0000256" key="9">
    <source>
        <dbReference type="ARBA" id="ARBA00022777"/>
    </source>
</evidence>
<sequence length="464" mass="53027">MKLWLKIFLSILLLSLTTLFISTWFVINKNHINNLNREQERSLNELELIRISLESNVDFTSSSIDSIKTIINRYGEYYGQKGIYLLLYQDNEYIYNQLKTLDTSSYETLLSVTLNHRMVQVLNGGTLRYMLVSDLLSEKNRTVLLYCRDINEIYEARNQSIKLIFSLALLLSVILGIISYYYSRWLTRPLAVLQKGAKAVASGDYSIRITETDSDFSSVAEAFNQMAGNVNRHTRELKERARERQEFIDDLSHEMNTPLTSIQGYSEFLLSANATEVQKRRAVQNIHTDAKRMREMYDKLMALTFAREHALLLYSVNIPELLDTLKESFKPTFIQHQIVFKAETTLETLKADRILLQMLLTNLINNSLQAVQSGGMIHLLAYEKENKPVIEVTDNGCGIPKDKITEIIKPFVRVDKSRSRKTGGAGLGLALVSRIADLHKAEILIDSELGKGTTVRIIFSTSMD</sequence>
<dbReference type="Gene3D" id="3.30.565.10">
    <property type="entry name" value="Histidine kinase-like ATPase, C-terminal domain"/>
    <property type="match status" value="1"/>
</dbReference>
<dbReference type="InterPro" id="IPR003661">
    <property type="entry name" value="HisK_dim/P_dom"/>
</dbReference>
<evidence type="ECO:0000313" key="15">
    <source>
        <dbReference type="Proteomes" id="UP000515561"/>
    </source>
</evidence>
<dbReference type="EMBL" id="AP023367">
    <property type="protein sequence ID" value="BCJ95803.1"/>
    <property type="molecule type" value="Genomic_DNA"/>
</dbReference>
<dbReference type="CDD" id="cd00075">
    <property type="entry name" value="HATPase"/>
    <property type="match status" value="1"/>
</dbReference>
<keyword evidence="6" id="KW-0808">Transferase</keyword>
<keyword evidence="15" id="KW-1185">Reference proteome</keyword>
<keyword evidence="9 14" id="KW-0418">Kinase</keyword>
<dbReference type="PANTHER" id="PTHR45528:SF1">
    <property type="entry name" value="SENSOR HISTIDINE KINASE CPXA"/>
    <property type="match status" value="1"/>
</dbReference>
<protein>
    <recommendedName>
        <fullName evidence="3">histidine kinase</fullName>
        <ecNumber evidence="3">2.7.13.3</ecNumber>
    </recommendedName>
</protein>
<dbReference type="InterPro" id="IPR050398">
    <property type="entry name" value="HssS/ArlS-like"/>
</dbReference>
<evidence type="ECO:0000256" key="6">
    <source>
        <dbReference type="ARBA" id="ARBA00022679"/>
    </source>
</evidence>
<dbReference type="SUPFAM" id="SSF47384">
    <property type="entry name" value="Homodimeric domain of signal transducing histidine kinase"/>
    <property type="match status" value="1"/>
</dbReference>
<evidence type="ECO:0000256" key="7">
    <source>
        <dbReference type="ARBA" id="ARBA00022692"/>
    </source>
</evidence>
<dbReference type="InterPro" id="IPR036097">
    <property type="entry name" value="HisK_dim/P_sf"/>
</dbReference>
<evidence type="ECO:0000256" key="2">
    <source>
        <dbReference type="ARBA" id="ARBA00004651"/>
    </source>
</evidence>
<comment type="subcellular location">
    <subcellularLocation>
        <location evidence="2">Cell membrane</location>
        <topology evidence="2">Multi-pass membrane protein</topology>
    </subcellularLocation>
</comment>
<dbReference type="InterPro" id="IPR003594">
    <property type="entry name" value="HATPase_dom"/>
</dbReference>
<dbReference type="Proteomes" id="UP000515561">
    <property type="component" value="Chromosome"/>
</dbReference>
<gene>
    <name evidence="14" type="primary">phoR_1</name>
    <name evidence="14" type="ORF">acsn021_33720</name>
</gene>
<evidence type="ECO:0000256" key="12">
    <source>
        <dbReference type="ARBA" id="ARBA00023012"/>
    </source>
</evidence>
<evidence type="ECO:0000256" key="5">
    <source>
        <dbReference type="ARBA" id="ARBA00022553"/>
    </source>
</evidence>
<keyword evidence="7" id="KW-0812">Transmembrane</keyword>
<organism evidence="14 15">
    <name type="scientific">Anaerocolumna cellulosilytica</name>
    <dbReference type="NCBI Taxonomy" id="433286"/>
    <lineage>
        <taxon>Bacteria</taxon>
        <taxon>Bacillati</taxon>
        <taxon>Bacillota</taxon>
        <taxon>Clostridia</taxon>
        <taxon>Lachnospirales</taxon>
        <taxon>Lachnospiraceae</taxon>
        <taxon>Anaerocolumna</taxon>
    </lineage>
</organism>
<dbReference type="PROSITE" id="PS50885">
    <property type="entry name" value="HAMP"/>
    <property type="match status" value="1"/>
</dbReference>
<evidence type="ECO:0000256" key="4">
    <source>
        <dbReference type="ARBA" id="ARBA00022475"/>
    </source>
</evidence>
<keyword evidence="5" id="KW-0597">Phosphoprotein</keyword>
<dbReference type="Gene3D" id="6.10.340.10">
    <property type="match status" value="1"/>
</dbReference>
<dbReference type="InterPro" id="IPR005467">
    <property type="entry name" value="His_kinase_dom"/>
</dbReference>
<dbReference type="SUPFAM" id="SSF158472">
    <property type="entry name" value="HAMP domain-like"/>
    <property type="match status" value="1"/>
</dbReference>
<dbReference type="EC" id="2.7.13.3" evidence="3"/>
<evidence type="ECO:0000256" key="8">
    <source>
        <dbReference type="ARBA" id="ARBA00022741"/>
    </source>
</evidence>
<dbReference type="PANTHER" id="PTHR45528">
    <property type="entry name" value="SENSOR HISTIDINE KINASE CPXA"/>
    <property type="match status" value="1"/>
</dbReference>
<comment type="catalytic activity">
    <reaction evidence="1">
        <text>ATP + protein L-histidine = ADP + protein N-phospho-L-histidine.</text>
        <dbReference type="EC" id="2.7.13.3"/>
    </reaction>
</comment>
<dbReference type="InterPro" id="IPR003660">
    <property type="entry name" value="HAMP_dom"/>
</dbReference>
<dbReference type="SMART" id="SM00387">
    <property type="entry name" value="HATPase_c"/>
    <property type="match status" value="1"/>
</dbReference>
<dbReference type="CDD" id="cd06225">
    <property type="entry name" value="HAMP"/>
    <property type="match status" value="1"/>
</dbReference>
<dbReference type="GO" id="GO:0000155">
    <property type="term" value="F:phosphorelay sensor kinase activity"/>
    <property type="evidence" value="ECO:0007669"/>
    <property type="project" value="InterPro"/>
</dbReference>
<evidence type="ECO:0000256" key="11">
    <source>
        <dbReference type="ARBA" id="ARBA00022989"/>
    </source>
</evidence>
<dbReference type="InterPro" id="IPR036890">
    <property type="entry name" value="HATPase_C_sf"/>
</dbReference>
<dbReference type="RefSeq" id="WP_184093680.1">
    <property type="nucleotide sequence ID" value="NZ_AP023367.1"/>
</dbReference>
<evidence type="ECO:0000256" key="3">
    <source>
        <dbReference type="ARBA" id="ARBA00012438"/>
    </source>
</evidence>
<accession>A0A6S6QX58</accession>
<evidence type="ECO:0000256" key="1">
    <source>
        <dbReference type="ARBA" id="ARBA00000085"/>
    </source>
</evidence>
<keyword evidence="13" id="KW-0472">Membrane</keyword>
<keyword evidence="8" id="KW-0547">Nucleotide-binding</keyword>
<keyword evidence="12" id="KW-0902">Two-component regulatory system</keyword>
<dbReference type="KEGG" id="acel:acsn021_33720"/>
<dbReference type="SUPFAM" id="SSF55874">
    <property type="entry name" value="ATPase domain of HSP90 chaperone/DNA topoisomerase II/histidine kinase"/>
    <property type="match status" value="1"/>
</dbReference>
<dbReference type="PROSITE" id="PS50109">
    <property type="entry name" value="HIS_KIN"/>
    <property type="match status" value="1"/>
</dbReference>
<dbReference type="Gene3D" id="1.10.287.130">
    <property type="match status" value="1"/>
</dbReference>
<dbReference type="CDD" id="cd00082">
    <property type="entry name" value="HisKA"/>
    <property type="match status" value="1"/>
</dbReference>
<name>A0A6S6QX58_9FIRM</name>
<proteinExistence type="predicted"/>
<dbReference type="InterPro" id="IPR004358">
    <property type="entry name" value="Sig_transdc_His_kin-like_C"/>
</dbReference>
<dbReference type="SMART" id="SM00388">
    <property type="entry name" value="HisKA"/>
    <property type="match status" value="1"/>
</dbReference>
<dbReference type="Pfam" id="PF02518">
    <property type="entry name" value="HATPase_c"/>
    <property type="match status" value="1"/>
</dbReference>
<evidence type="ECO:0000313" key="14">
    <source>
        <dbReference type="EMBL" id="BCJ95803.1"/>
    </source>
</evidence>
<dbReference type="SMART" id="SM00304">
    <property type="entry name" value="HAMP"/>
    <property type="match status" value="1"/>
</dbReference>
<dbReference type="Pfam" id="PF00512">
    <property type="entry name" value="HisKA"/>
    <property type="match status" value="1"/>
</dbReference>
<reference evidence="14 15" key="1">
    <citation type="journal article" date="2016" name="Int. J. Syst. Evol. Microbiol.">
        <title>Descriptions of Anaerotaenia torta gen. nov., sp. nov. and Anaerocolumna cellulosilytica gen. nov., sp. nov. isolated from a methanogenic reactor of cattle waste.</title>
        <authorList>
            <person name="Uek A."/>
            <person name="Ohtaki Y."/>
            <person name="Kaku N."/>
            <person name="Ueki K."/>
        </authorList>
    </citation>
    <scope>NUCLEOTIDE SEQUENCE [LARGE SCALE GENOMIC DNA]</scope>
    <source>
        <strain evidence="14 15">SN021</strain>
    </source>
</reference>
<evidence type="ECO:0000256" key="10">
    <source>
        <dbReference type="ARBA" id="ARBA00022840"/>
    </source>
</evidence>
<evidence type="ECO:0000256" key="13">
    <source>
        <dbReference type="ARBA" id="ARBA00023136"/>
    </source>
</evidence>
<keyword evidence="4" id="KW-1003">Cell membrane</keyword>